<dbReference type="PANTHER" id="PTHR45224:SF3">
    <property type="entry name" value="OS11G0506300 PROTEIN"/>
    <property type="match status" value="1"/>
</dbReference>
<evidence type="ECO:0000313" key="2">
    <source>
        <dbReference type="EMBL" id="PWZ56872.1"/>
    </source>
</evidence>
<dbReference type="Proteomes" id="UP000251960">
    <property type="component" value="Chromosome 1"/>
</dbReference>
<dbReference type="EMBL" id="NCVQ01000001">
    <property type="protein sequence ID" value="PWZ56872.1"/>
    <property type="molecule type" value="Genomic_DNA"/>
</dbReference>
<dbReference type="AlphaFoldDB" id="A0A317YGM8"/>
<name>A0A317YGM8_MAIZE</name>
<feature type="coiled-coil region" evidence="1">
    <location>
        <begin position="45"/>
        <end position="74"/>
    </location>
</feature>
<accession>A0A317YGM8</accession>
<sequence length="113" mass="12901">MGQKKANKMALEAKKDGQSKEKAIDVDLEKYSQIQIESNASRLKVLEVQQKLSKEKLEASKLNHQAEVVNKEAKMLEAYNTVLSRDTSGYSAEEKEEHLATLRCLRMRLFSED</sequence>
<keyword evidence="1" id="KW-0175">Coiled coil</keyword>
<reference evidence="2" key="1">
    <citation type="journal article" date="2018" name="Nat. Genet.">
        <title>Extensive intraspecific gene order and gene structural variations between Mo17 and other maize genomes.</title>
        <authorList>
            <person name="Sun S."/>
            <person name="Zhou Y."/>
            <person name="Chen J."/>
            <person name="Shi J."/>
            <person name="Zhao H."/>
            <person name="Zhao H."/>
            <person name="Song W."/>
            <person name="Zhang M."/>
            <person name="Cui Y."/>
            <person name="Dong X."/>
            <person name="Liu H."/>
            <person name="Ma X."/>
            <person name="Jiao Y."/>
            <person name="Wang B."/>
            <person name="Wei X."/>
            <person name="Stein J.C."/>
            <person name="Glaubitz J.C."/>
            <person name="Lu F."/>
            <person name="Yu G."/>
            <person name="Liang C."/>
            <person name="Fengler K."/>
            <person name="Li B."/>
            <person name="Rafalski A."/>
            <person name="Schnable P.S."/>
            <person name="Ware D.H."/>
            <person name="Buckler E.S."/>
            <person name="Lai J."/>
        </authorList>
    </citation>
    <scope>NUCLEOTIDE SEQUENCE [LARGE SCALE GENOMIC DNA]</scope>
    <source>
        <tissue evidence="2">Seedling</tissue>
    </source>
</reference>
<comment type="caution">
    <text evidence="2">The sequence shown here is derived from an EMBL/GenBank/DDBJ whole genome shotgun (WGS) entry which is preliminary data.</text>
</comment>
<protein>
    <submittedName>
        <fullName evidence="2">Uncharacterized protein</fullName>
    </submittedName>
</protein>
<gene>
    <name evidence="2" type="ORF">Zm00014a_006006</name>
</gene>
<evidence type="ECO:0000256" key="1">
    <source>
        <dbReference type="SAM" id="Coils"/>
    </source>
</evidence>
<proteinExistence type="predicted"/>
<organism evidence="2">
    <name type="scientific">Zea mays</name>
    <name type="common">Maize</name>
    <dbReference type="NCBI Taxonomy" id="4577"/>
    <lineage>
        <taxon>Eukaryota</taxon>
        <taxon>Viridiplantae</taxon>
        <taxon>Streptophyta</taxon>
        <taxon>Embryophyta</taxon>
        <taxon>Tracheophyta</taxon>
        <taxon>Spermatophyta</taxon>
        <taxon>Magnoliopsida</taxon>
        <taxon>Liliopsida</taxon>
        <taxon>Poales</taxon>
        <taxon>Poaceae</taxon>
        <taxon>PACMAD clade</taxon>
        <taxon>Panicoideae</taxon>
        <taxon>Andropogonodae</taxon>
        <taxon>Andropogoneae</taxon>
        <taxon>Tripsacinae</taxon>
        <taxon>Zea</taxon>
    </lineage>
</organism>
<dbReference type="PANTHER" id="PTHR45224">
    <property type="entry name" value="OS01G0527900 PROTEIN-RELATED"/>
    <property type="match status" value="1"/>
</dbReference>